<sequence length="98" mass="10569">MKWLAEVWDIVQAEGEAELAGQMLSLRENVKATQTDKMGEETVETLGIGELVGLVVMVMVQVESEGRNSKVDVTGIVDLNVVVEVALIAELMLVEGAI</sequence>
<reference evidence="1" key="1">
    <citation type="submission" date="2023-10" db="EMBL/GenBank/DDBJ databases">
        <title>Genome assemblies of two species of porcelain crab, Petrolisthes cinctipes and Petrolisthes manimaculis (Anomura: Porcellanidae).</title>
        <authorList>
            <person name="Angst P."/>
        </authorList>
    </citation>
    <scope>NUCLEOTIDE SEQUENCE</scope>
    <source>
        <strain evidence="1">PB745_01</strain>
        <tissue evidence="1">Gill</tissue>
    </source>
</reference>
<name>A0AAE1K4U5_PETCI</name>
<dbReference type="Proteomes" id="UP001286313">
    <property type="component" value="Unassembled WGS sequence"/>
</dbReference>
<gene>
    <name evidence="1" type="ORF">Pcinc_028832</name>
</gene>
<keyword evidence="2" id="KW-1185">Reference proteome</keyword>
<evidence type="ECO:0000313" key="2">
    <source>
        <dbReference type="Proteomes" id="UP001286313"/>
    </source>
</evidence>
<organism evidence="1 2">
    <name type="scientific">Petrolisthes cinctipes</name>
    <name type="common">Flat porcelain crab</name>
    <dbReference type="NCBI Taxonomy" id="88211"/>
    <lineage>
        <taxon>Eukaryota</taxon>
        <taxon>Metazoa</taxon>
        <taxon>Ecdysozoa</taxon>
        <taxon>Arthropoda</taxon>
        <taxon>Crustacea</taxon>
        <taxon>Multicrustacea</taxon>
        <taxon>Malacostraca</taxon>
        <taxon>Eumalacostraca</taxon>
        <taxon>Eucarida</taxon>
        <taxon>Decapoda</taxon>
        <taxon>Pleocyemata</taxon>
        <taxon>Anomura</taxon>
        <taxon>Galatheoidea</taxon>
        <taxon>Porcellanidae</taxon>
        <taxon>Petrolisthes</taxon>
    </lineage>
</organism>
<comment type="caution">
    <text evidence="1">The sequence shown here is derived from an EMBL/GenBank/DDBJ whole genome shotgun (WGS) entry which is preliminary data.</text>
</comment>
<accession>A0AAE1K4U5</accession>
<dbReference type="AlphaFoldDB" id="A0AAE1K4U5"/>
<protein>
    <submittedName>
        <fullName evidence="1">Uncharacterized protein</fullName>
    </submittedName>
</protein>
<proteinExistence type="predicted"/>
<dbReference type="EMBL" id="JAWQEG010003561">
    <property type="protein sequence ID" value="KAK3865566.1"/>
    <property type="molecule type" value="Genomic_DNA"/>
</dbReference>
<evidence type="ECO:0000313" key="1">
    <source>
        <dbReference type="EMBL" id="KAK3865566.1"/>
    </source>
</evidence>